<dbReference type="Proteomes" id="UP001499854">
    <property type="component" value="Unassembled WGS sequence"/>
</dbReference>
<organism evidence="2 3">
    <name type="scientific">Catenulispora subtropica</name>
    <dbReference type="NCBI Taxonomy" id="450798"/>
    <lineage>
        <taxon>Bacteria</taxon>
        <taxon>Bacillati</taxon>
        <taxon>Actinomycetota</taxon>
        <taxon>Actinomycetes</taxon>
        <taxon>Catenulisporales</taxon>
        <taxon>Catenulisporaceae</taxon>
        <taxon>Catenulispora</taxon>
    </lineage>
</organism>
<sequence length="278" mass="30413">MTEEHLGQEPAPLHPGWLPPEIDQTKPHPARMYDYMLGGKNHFEVDREAAEVVIKAAPTARAMVRENRAFLGRAVRHLAEAGITQFLDIGTGLPGEGNTGEVARAIHPEARVAYVDYDPIVAVHSRALLAGDESRTAVVLADVREPKSILDHPQVRDLLDFDQPIAVLMVALLHFVAHDEDVPAIVAAFREALAPGSALVISHGTDGGHPEVSAAARKGWDKAKSQVVVRDRAEIIAMFGDFELVEPGVVQLPQWRPDGPVREDWETIWLDGGVAFKR</sequence>
<dbReference type="Gene3D" id="3.40.50.150">
    <property type="entry name" value="Vaccinia Virus protein VP39"/>
    <property type="match status" value="1"/>
</dbReference>
<dbReference type="CDD" id="cd02440">
    <property type="entry name" value="AdoMet_MTases"/>
    <property type="match status" value="1"/>
</dbReference>
<reference evidence="2 3" key="1">
    <citation type="journal article" date="2019" name="Int. J. Syst. Evol. Microbiol.">
        <title>The Global Catalogue of Microorganisms (GCM) 10K type strain sequencing project: providing services to taxonomists for standard genome sequencing and annotation.</title>
        <authorList>
            <consortium name="The Broad Institute Genomics Platform"/>
            <consortium name="The Broad Institute Genome Sequencing Center for Infectious Disease"/>
            <person name="Wu L."/>
            <person name="Ma J."/>
        </authorList>
    </citation>
    <scope>NUCLEOTIDE SEQUENCE [LARGE SCALE GENOMIC DNA]</scope>
    <source>
        <strain evidence="2 3">JCM 16013</strain>
    </source>
</reference>
<dbReference type="GO" id="GO:0008168">
    <property type="term" value="F:methyltransferase activity"/>
    <property type="evidence" value="ECO:0007669"/>
    <property type="project" value="UniProtKB-KW"/>
</dbReference>
<evidence type="ECO:0000256" key="1">
    <source>
        <dbReference type="SAM" id="MobiDB-lite"/>
    </source>
</evidence>
<dbReference type="SUPFAM" id="SSF53335">
    <property type="entry name" value="S-adenosyl-L-methionine-dependent methyltransferases"/>
    <property type="match status" value="1"/>
</dbReference>
<proteinExistence type="predicted"/>
<dbReference type="InterPro" id="IPR029063">
    <property type="entry name" value="SAM-dependent_MTases_sf"/>
</dbReference>
<dbReference type="PIRSF" id="PIRSF017393">
    <property type="entry name" value="MTase_SAV2177"/>
    <property type="match status" value="1"/>
</dbReference>
<protein>
    <submittedName>
        <fullName evidence="2">SAM-dependent methyltransferase</fullName>
    </submittedName>
</protein>
<dbReference type="RefSeq" id="WP_344659784.1">
    <property type="nucleotide sequence ID" value="NZ_BAAAQM010000032.1"/>
</dbReference>
<evidence type="ECO:0000313" key="3">
    <source>
        <dbReference type="Proteomes" id="UP001499854"/>
    </source>
</evidence>
<evidence type="ECO:0000313" key="2">
    <source>
        <dbReference type="EMBL" id="GAA1984182.1"/>
    </source>
</evidence>
<dbReference type="EMBL" id="BAAAQM010000032">
    <property type="protein sequence ID" value="GAA1984182.1"/>
    <property type="molecule type" value="Genomic_DNA"/>
</dbReference>
<accession>A0ABN2SC97</accession>
<keyword evidence="2" id="KW-0808">Transferase</keyword>
<dbReference type="InterPro" id="IPR006764">
    <property type="entry name" value="SAM_dep_MeTrfase_SAV2177_type"/>
</dbReference>
<name>A0ABN2SC97_9ACTN</name>
<gene>
    <name evidence="2" type="ORF">GCM10009838_52600</name>
</gene>
<keyword evidence="2" id="KW-0489">Methyltransferase</keyword>
<comment type="caution">
    <text evidence="2">The sequence shown here is derived from an EMBL/GenBank/DDBJ whole genome shotgun (WGS) entry which is preliminary data.</text>
</comment>
<keyword evidence="3" id="KW-1185">Reference proteome</keyword>
<feature type="region of interest" description="Disordered" evidence="1">
    <location>
        <begin position="1"/>
        <end position="24"/>
    </location>
</feature>
<dbReference type="GO" id="GO:0032259">
    <property type="term" value="P:methylation"/>
    <property type="evidence" value="ECO:0007669"/>
    <property type="project" value="UniProtKB-KW"/>
</dbReference>
<dbReference type="Pfam" id="PF04672">
    <property type="entry name" value="Methyltransf_19"/>
    <property type="match status" value="1"/>
</dbReference>